<name>A0ABT0U0V2_9BACT</name>
<organism evidence="2 3">
    <name type="scientific">Aporhodopirellula aestuarii</name>
    <dbReference type="NCBI Taxonomy" id="2950107"/>
    <lineage>
        <taxon>Bacteria</taxon>
        <taxon>Pseudomonadati</taxon>
        <taxon>Planctomycetota</taxon>
        <taxon>Planctomycetia</taxon>
        <taxon>Pirellulales</taxon>
        <taxon>Pirellulaceae</taxon>
        <taxon>Aporhodopirellula</taxon>
    </lineage>
</organism>
<dbReference type="RefSeq" id="WP_250928044.1">
    <property type="nucleotide sequence ID" value="NZ_JAMQBK010000021.1"/>
</dbReference>
<reference evidence="2 3" key="1">
    <citation type="journal article" date="2022" name="Syst. Appl. Microbiol.">
        <title>Rhodopirellula aestuarii sp. nov., a novel member of the genus Rhodopirellula isolated from brackish sediments collected in the Tagus River estuary, Portugal.</title>
        <authorList>
            <person name="Vitorino I.R."/>
            <person name="Klimek D."/>
            <person name="Calusinska M."/>
            <person name="Lobo-da-Cunha A."/>
            <person name="Vasconcelos V."/>
            <person name="Lage O.M."/>
        </authorList>
    </citation>
    <scope>NUCLEOTIDE SEQUENCE [LARGE SCALE GENOMIC DNA]</scope>
    <source>
        <strain evidence="2 3">ICT_H3.1</strain>
    </source>
</reference>
<accession>A0ABT0U0V2</accession>
<evidence type="ECO:0000259" key="1">
    <source>
        <dbReference type="Pfam" id="PF07935"/>
    </source>
</evidence>
<dbReference type="Pfam" id="PF07935">
    <property type="entry name" value="SSV1_ORF_D-335"/>
    <property type="match status" value="1"/>
</dbReference>
<evidence type="ECO:0000313" key="2">
    <source>
        <dbReference type="EMBL" id="MCM2370376.1"/>
    </source>
</evidence>
<dbReference type="Proteomes" id="UP001202961">
    <property type="component" value="Unassembled WGS sequence"/>
</dbReference>
<keyword evidence="3" id="KW-1185">Reference proteome</keyword>
<proteinExistence type="predicted"/>
<comment type="caution">
    <text evidence="2">The sequence shown here is derived from an EMBL/GenBank/DDBJ whole genome shotgun (WGS) entry which is preliminary data.</text>
</comment>
<protein>
    <recommendedName>
        <fullName evidence="1">ORF D-335-like domain-containing protein</fullName>
    </recommendedName>
</protein>
<dbReference type="InterPro" id="IPR012922">
    <property type="entry name" value="ORF_D-335"/>
</dbReference>
<sequence>MLHNANMIIEQRLHQYFVYRAERVGKSIRKTYVGPMSDPLIEMLFRKERLDNASEAATQLRLDKEIIASEKIDDTITHLLDHASNWRVIAALLARTTNHETDQEKLVRKARLPGIREFRQTCRLSDKGDVEAMEQLEAWRNTCPEQLKAVTNLVELGLAQLLDALGDTDPAVRVLVKNQYEENASNLRTSLVGLEDHPIAELSADLVALAHLNAMRCGLAANRVIELTQTDKYWQKAFDRASKCFDNAKSRFRELERDLVKAKADTSS</sequence>
<evidence type="ECO:0000313" key="3">
    <source>
        <dbReference type="Proteomes" id="UP001202961"/>
    </source>
</evidence>
<dbReference type="EMBL" id="JAMQBK010000021">
    <property type="protein sequence ID" value="MCM2370376.1"/>
    <property type="molecule type" value="Genomic_DNA"/>
</dbReference>
<feature type="domain" description="ORF D-335-like" evidence="1">
    <location>
        <begin position="5"/>
        <end position="38"/>
    </location>
</feature>
<gene>
    <name evidence="2" type="ORF">NB063_07035</name>
</gene>